<organism evidence="2 3">
    <name type="scientific">Coccomyxa viridis</name>
    <dbReference type="NCBI Taxonomy" id="1274662"/>
    <lineage>
        <taxon>Eukaryota</taxon>
        <taxon>Viridiplantae</taxon>
        <taxon>Chlorophyta</taxon>
        <taxon>core chlorophytes</taxon>
        <taxon>Trebouxiophyceae</taxon>
        <taxon>Trebouxiophyceae incertae sedis</taxon>
        <taxon>Coccomyxaceae</taxon>
        <taxon>Coccomyxa</taxon>
    </lineage>
</organism>
<dbReference type="Gene3D" id="1.20.910.10">
    <property type="entry name" value="Heme oxygenase-like"/>
    <property type="match status" value="1"/>
</dbReference>
<name>A0AAV1I826_9CHLO</name>
<gene>
    <name evidence="2" type="ORF">CVIRNUC_006236</name>
</gene>
<protein>
    <recommendedName>
        <fullName evidence="4">Iron-containing redox enzyme family protein</fullName>
    </recommendedName>
</protein>
<evidence type="ECO:0000313" key="3">
    <source>
        <dbReference type="Proteomes" id="UP001314263"/>
    </source>
</evidence>
<evidence type="ECO:0000256" key="1">
    <source>
        <dbReference type="SAM" id="Coils"/>
    </source>
</evidence>
<dbReference type="Pfam" id="PF14518">
    <property type="entry name" value="Haem_oxygenas_2"/>
    <property type="match status" value="1"/>
</dbReference>
<dbReference type="SMART" id="SM01236">
    <property type="entry name" value="Haem_oxygenase_2"/>
    <property type="match status" value="1"/>
</dbReference>
<keyword evidence="1" id="KW-0175">Coiled coil</keyword>
<proteinExistence type="predicted"/>
<dbReference type="SUPFAM" id="SSF48613">
    <property type="entry name" value="Heme oxygenase-like"/>
    <property type="match status" value="1"/>
</dbReference>
<dbReference type="EMBL" id="CAUYUE010000008">
    <property type="protein sequence ID" value="CAK0783041.1"/>
    <property type="molecule type" value="Genomic_DNA"/>
</dbReference>
<dbReference type="AlphaFoldDB" id="A0AAV1I826"/>
<dbReference type="Proteomes" id="UP001314263">
    <property type="component" value="Unassembled WGS sequence"/>
</dbReference>
<comment type="caution">
    <text evidence="2">The sequence shown here is derived from an EMBL/GenBank/DDBJ whole genome shotgun (WGS) entry which is preliminary data.</text>
</comment>
<feature type="coiled-coil region" evidence="1">
    <location>
        <begin position="98"/>
        <end position="125"/>
    </location>
</feature>
<evidence type="ECO:0008006" key="4">
    <source>
        <dbReference type="Google" id="ProtNLM"/>
    </source>
</evidence>
<evidence type="ECO:0000313" key="2">
    <source>
        <dbReference type="EMBL" id="CAK0783041.1"/>
    </source>
</evidence>
<keyword evidence="3" id="KW-1185">Reference proteome</keyword>
<sequence length="433" mass="48737">MLVTEESVRLVLLGSPHAPGCSRGAARSSLCHYKSLARRPVLALQKPIRYSNSIINHAALSLELERAPEHIETQFLADAPILSNAEKDFDQLLGTQDLDKALQYNQALQAQASRLQNAVSEAISQAFPQLNQPGGGSAPAHLLLQRILYKINRMNFFWYDDLSNYSNERSIFLANLRDAIETPWQAWELEQLPVRRDMSPAEVQSAVRSQAAYDVDPDLSETAQCIRNEMSLAGYKYLLAVGSVDGLVEASRQSRVCAGAANEVMCAVFRVLMEEYGTGRFNKKHSTFYAAMMRELGLSDRNEDYLHLVPWQSLAAMNHNFLLTERRRHYLRYLGGLTFFEVNGPSVYRNYLAAAQRLGLSDDASGYWALHIKEDERHGRQMVEDVAVPLVDMYPGDAWEVLLGYDQEKAMGLRAGDAMLQRIKQADEDPLHL</sequence>
<accession>A0AAV1I826</accession>
<dbReference type="InterPro" id="IPR016084">
    <property type="entry name" value="Haem_Oase-like_multi-hlx"/>
</dbReference>
<reference evidence="2 3" key="1">
    <citation type="submission" date="2023-10" db="EMBL/GenBank/DDBJ databases">
        <authorList>
            <person name="Maclean D."/>
            <person name="Macfadyen A."/>
        </authorList>
    </citation>
    <scope>NUCLEOTIDE SEQUENCE [LARGE SCALE GENOMIC DNA]</scope>
</reference>